<name>A0A4Z2FTC9_9TELE</name>
<reference evidence="2 3" key="1">
    <citation type="submission" date="2019-03" db="EMBL/GenBank/DDBJ databases">
        <title>First draft genome of Liparis tanakae, snailfish: a comprehensive survey of snailfish specific genes.</title>
        <authorList>
            <person name="Kim W."/>
            <person name="Song I."/>
            <person name="Jeong J.-H."/>
            <person name="Kim D."/>
            <person name="Kim S."/>
            <person name="Ryu S."/>
            <person name="Song J.Y."/>
            <person name="Lee S.K."/>
        </authorList>
    </citation>
    <scope>NUCLEOTIDE SEQUENCE [LARGE SCALE GENOMIC DNA]</scope>
    <source>
        <tissue evidence="2">Muscle</tissue>
    </source>
</reference>
<sequence length="122" mass="13334">MSDHLLCGSLVLKTLNLYRGGKTSRRRQPVADTLTIEEDVTGGEEMSGRGGGRSSPLWEEPPTWLCMNFRLMPSSVTCSRPPSPVFMSWTGNSPPSSGPEGRGIVQMMSTLLPRPQKTLKLS</sequence>
<organism evidence="2 3">
    <name type="scientific">Liparis tanakae</name>
    <name type="common">Tanaka's snailfish</name>
    <dbReference type="NCBI Taxonomy" id="230148"/>
    <lineage>
        <taxon>Eukaryota</taxon>
        <taxon>Metazoa</taxon>
        <taxon>Chordata</taxon>
        <taxon>Craniata</taxon>
        <taxon>Vertebrata</taxon>
        <taxon>Euteleostomi</taxon>
        <taxon>Actinopterygii</taxon>
        <taxon>Neopterygii</taxon>
        <taxon>Teleostei</taxon>
        <taxon>Neoteleostei</taxon>
        <taxon>Acanthomorphata</taxon>
        <taxon>Eupercaria</taxon>
        <taxon>Perciformes</taxon>
        <taxon>Cottioidei</taxon>
        <taxon>Cottales</taxon>
        <taxon>Liparidae</taxon>
        <taxon>Liparis</taxon>
    </lineage>
</organism>
<protein>
    <submittedName>
        <fullName evidence="2">Uncharacterized protein</fullName>
    </submittedName>
</protein>
<feature type="region of interest" description="Disordered" evidence="1">
    <location>
        <begin position="21"/>
        <end position="57"/>
    </location>
</feature>
<proteinExistence type="predicted"/>
<evidence type="ECO:0000313" key="2">
    <source>
        <dbReference type="EMBL" id="TNN44517.1"/>
    </source>
</evidence>
<evidence type="ECO:0000313" key="3">
    <source>
        <dbReference type="Proteomes" id="UP000314294"/>
    </source>
</evidence>
<comment type="caution">
    <text evidence="2">The sequence shown here is derived from an EMBL/GenBank/DDBJ whole genome shotgun (WGS) entry which is preliminary data.</text>
</comment>
<gene>
    <name evidence="2" type="ORF">EYF80_045293</name>
</gene>
<accession>A0A4Z2FTC9</accession>
<evidence type="ECO:0000256" key="1">
    <source>
        <dbReference type="SAM" id="MobiDB-lite"/>
    </source>
</evidence>
<dbReference type="EMBL" id="SRLO01000898">
    <property type="protein sequence ID" value="TNN44517.1"/>
    <property type="molecule type" value="Genomic_DNA"/>
</dbReference>
<dbReference type="Proteomes" id="UP000314294">
    <property type="component" value="Unassembled WGS sequence"/>
</dbReference>
<keyword evidence="3" id="KW-1185">Reference proteome</keyword>
<dbReference type="AlphaFoldDB" id="A0A4Z2FTC9"/>